<keyword evidence="3" id="KW-0560">Oxidoreductase</keyword>
<comment type="caution">
    <text evidence="7">The sequence shown here is derived from an EMBL/GenBank/DDBJ whole genome shotgun (WGS) entry which is preliminary data.</text>
</comment>
<keyword evidence="1" id="KW-0285">Flavoprotein</keyword>
<keyword evidence="2" id="KW-0288">FMN</keyword>
<protein>
    <submittedName>
        <fullName evidence="7">LLM class flavin-dependent oxidoreductase</fullName>
    </submittedName>
</protein>
<dbReference type="InterPro" id="IPR036661">
    <property type="entry name" value="Luciferase-like_sf"/>
</dbReference>
<evidence type="ECO:0000256" key="2">
    <source>
        <dbReference type="ARBA" id="ARBA00022643"/>
    </source>
</evidence>
<organism evidence="7 8">
    <name type="scientific">Streptomyces olivaceiscleroticus</name>
    <dbReference type="NCBI Taxonomy" id="68245"/>
    <lineage>
        <taxon>Bacteria</taxon>
        <taxon>Bacillati</taxon>
        <taxon>Actinomycetota</taxon>
        <taxon>Actinomycetes</taxon>
        <taxon>Kitasatosporales</taxon>
        <taxon>Streptomycetaceae</taxon>
        <taxon>Streptomyces</taxon>
    </lineage>
</organism>
<proteinExistence type="predicted"/>
<evidence type="ECO:0000313" key="8">
    <source>
        <dbReference type="Proteomes" id="UP001500909"/>
    </source>
</evidence>
<evidence type="ECO:0000313" key="7">
    <source>
        <dbReference type="EMBL" id="GAA0445771.1"/>
    </source>
</evidence>
<evidence type="ECO:0000259" key="6">
    <source>
        <dbReference type="Pfam" id="PF00296"/>
    </source>
</evidence>
<dbReference type="RefSeq" id="WP_346092868.1">
    <property type="nucleotide sequence ID" value="NZ_BAAABY010000007.1"/>
</dbReference>
<dbReference type="Proteomes" id="UP001500909">
    <property type="component" value="Unassembled WGS sequence"/>
</dbReference>
<gene>
    <name evidence="7" type="ORF">GCM10010361_06940</name>
</gene>
<sequence length="331" mass="35049">MRAEDRTDDGHPLRVGVLLPTREAAINGDHAVAPLLDFAREAERLGYDSVWTGDSLLARPRLDPVVVLAAAAAVTSRVTLGTAAYTAALRHPLLGAHQIASLDRATAGRLVAALGAGFPVPETEREFAAVGVAYAGRFRRLDDTVRLWRETWRSSAGTDTGQDAGPGGPQRLPSPASPTGPPLWLAGSDTPRALARAAGHYDGWLPFLPDAGAYARAWEQIGRLTAGWGRPPGAVTPGLYATVAVDADRTAARKQLDAYTQAYYGRSLEQMAAFQAFGYGSAQECAEWLGGYVRAGARHLVLRIGSLDPEAQRAQLAEAARALVPALRAGT</sequence>
<reference evidence="8" key="1">
    <citation type="journal article" date="2019" name="Int. J. Syst. Evol. Microbiol.">
        <title>The Global Catalogue of Microorganisms (GCM) 10K type strain sequencing project: providing services to taxonomists for standard genome sequencing and annotation.</title>
        <authorList>
            <consortium name="The Broad Institute Genomics Platform"/>
            <consortium name="The Broad Institute Genome Sequencing Center for Infectious Disease"/>
            <person name="Wu L."/>
            <person name="Ma J."/>
        </authorList>
    </citation>
    <scope>NUCLEOTIDE SEQUENCE [LARGE SCALE GENOMIC DNA]</scope>
    <source>
        <strain evidence="8">JCM 4805</strain>
    </source>
</reference>
<dbReference type="EMBL" id="BAAABY010000007">
    <property type="protein sequence ID" value="GAA0445771.1"/>
    <property type="molecule type" value="Genomic_DNA"/>
</dbReference>
<keyword evidence="4" id="KW-0503">Monooxygenase</keyword>
<dbReference type="InterPro" id="IPR050172">
    <property type="entry name" value="SsuD_RutA_monooxygenase"/>
</dbReference>
<dbReference type="InterPro" id="IPR011251">
    <property type="entry name" value="Luciferase-like_dom"/>
</dbReference>
<accession>A0ABP3J8N6</accession>
<dbReference type="Pfam" id="PF00296">
    <property type="entry name" value="Bac_luciferase"/>
    <property type="match status" value="1"/>
</dbReference>
<feature type="domain" description="Luciferase-like" evidence="6">
    <location>
        <begin position="14"/>
        <end position="299"/>
    </location>
</feature>
<feature type="region of interest" description="Disordered" evidence="5">
    <location>
        <begin position="153"/>
        <end position="182"/>
    </location>
</feature>
<dbReference type="SUPFAM" id="SSF51679">
    <property type="entry name" value="Bacterial luciferase-like"/>
    <property type="match status" value="1"/>
</dbReference>
<name>A0ABP3J8N6_9ACTN</name>
<evidence type="ECO:0000256" key="4">
    <source>
        <dbReference type="ARBA" id="ARBA00023033"/>
    </source>
</evidence>
<dbReference type="Gene3D" id="3.20.20.30">
    <property type="entry name" value="Luciferase-like domain"/>
    <property type="match status" value="1"/>
</dbReference>
<evidence type="ECO:0000256" key="3">
    <source>
        <dbReference type="ARBA" id="ARBA00023002"/>
    </source>
</evidence>
<evidence type="ECO:0000256" key="1">
    <source>
        <dbReference type="ARBA" id="ARBA00022630"/>
    </source>
</evidence>
<dbReference type="PANTHER" id="PTHR42847:SF4">
    <property type="entry name" value="ALKANESULFONATE MONOOXYGENASE-RELATED"/>
    <property type="match status" value="1"/>
</dbReference>
<dbReference type="PANTHER" id="PTHR42847">
    <property type="entry name" value="ALKANESULFONATE MONOOXYGENASE"/>
    <property type="match status" value="1"/>
</dbReference>
<evidence type="ECO:0000256" key="5">
    <source>
        <dbReference type="SAM" id="MobiDB-lite"/>
    </source>
</evidence>
<keyword evidence="8" id="KW-1185">Reference proteome</keyword>